<proteinExistence type="predicted"/>
<sequence>MRRTTSPDPESSAEQGTIHHQKALGTKVLSSQTQETESTQEPHAARGGTISDETLFTGENGQALLLAFSSSSNVEGNAVLIPVYRPSKKWAHKMVELEKASSPVSGAAPKKSEFEVERWKRIRWERSGESETAIWNRIRSQFEAQMPFYSRKITAEANLTFSDFGIPHFMTGVAAKVLR</sequence>
<feature type="compositionally biased region" description="Polar residues" evidence="1">
    <location>
        <begin position="1"/>
        <end position="15"/>
    </location>
</feature>
<name>A0ABR0E5T3_ZASCE</name>
<evidence type="ECO:0000256" key="1">
    <source>
        <dbReference type="SAM" id="MobiDB-lite"/>
    </source>
</evidence>
<reference evidence="2 3" key="1">
    <citation type="journal article" date="2023" name="G3 (Bethesda)">
        <title>A chromosome-level genome assembly of Zasmidium syzygii isolated from banana leaves.</title>
        <authorList>
            <person name="van Westerhoven A.C."/>
            <person name="Mehrabi R."/>
            <person name="Talebi R."/>
            <person name="Steentjes M.B.F."/>
            <person name="Corcolon B."/>
            <person name="Chong P.A."/>
            <person name="Kema G.H.J."/>
            <person name="Seidl M.F."/>
        </authorList>
    </citation>
    <scope>NUCLEOTIDE SEQUENCE [LARGE SCALE GENOMIC DNA]</scope>
    <source>
        <strain evidence="2 3">P124</strain>
    </source>
</reference>
<evidence type="ECO:0000313" key="2">
    <source>
        <dbReference type="EMBL" id="KAK4496790.1"/>
    </source>
</evidence>
<comment type="caution">
    <text evidence="2">The sequence shown here is derived from an EMBL/GenBank/DDBJ whole genome shotgun (WGS) entry which is preliminary data.</text>
</comment>
<protein>
    <submittedName>
        <fullName evidence="2">Uncharacterized protein</fullName>
    </submittedName>
</protein>
<dbReference type="EMBL" id="JAXOVC010000010">
    <property type="protein sequence ID" value="KAK4496790.1"/>
    <property type="molecule type" value="Genomic_DNA"/>
</dbReference>
<keyword evidence="3" id="KW-1185">Reference proteome</keyword>
<gene>
    <name evidence="2" type="ORF">PRZ48_012773</name>
</gene>
<accession>A0ABR0E5T3</accession>
<feature type="region of interest" description="Disordered" evidence="1">
    <location>
        <begin position="1"/>
        <end position="48"/>
    </location>
</feature>
<organism evidence="2 3">
    <name type="scientific">Zasmidium cellare</name>
    <name type="common">Wine cellar mold</name>
    <name type="synonym">Racodium cellare</name>
    <dbReference type="NCBI Taxonomy" id="395010"/>
    <lineage>
        <taxon>Eukaryota</taxon>
        <taxon>Fungi</taxon>
        <taxon>Dikarya</taxon>
        <taxon>Ascomycota</taxon>
        <taxon>Pezizomycotina</taxon>
        <taxon>Dothideomycetes</taxon>
        <taxon>Dothideomycetidae</taxon>
        <taxon>Mycosphaerellales</taxon>
        <taxon>Mycosphaerellaceae</taxon>
        <taxon>Zasmidium</taxon>
    </lineage>
</organism>
<feature type="compositionally biased region" description="Low complexity" evidence="1">
    <location>
        <begin position="30"/>
        <end position="41"/>
    </location>
</feature>
<dbReference type="Proteomes" id="UP001305779">
    <property type="component" value="Unassembled WGS sequence"/>
</dbReference>
<evidence type="ECO:0000313" key="3">
    <source>
        <dbReference type="Proteomes" id="UP001305779"/>
    </source>
</evidence>